<dbReference type="PANTHER" id="PTHR42718">
    <property type="entry name" value="MAJOR FACILITATOR SUPERFAMILY MULTIDRUG TRANSPORTER MFSC"/>
    <property type="match status" value="1"/>
</dbReference>
<dbReference type="Pfam" id="PF07690">
    <property type="entry name" value="MFS_1"/>
    <property type="match status" value="1"/>
</dbReference>
<keyword evidence="4" id="KW-1003">Cell membrane</keyword>
<keyword evidence="7 8" id="KW-0472">Membrane</keyword>
<dbReference type="PRINTS" id="PR01036">
    <property type="entry name" value="TCRTETB"/>
</dbReference>
<sequence length="496" mass="53043" precursor="true">MDNPATGTAPKQGFALLVFSISLAMFMTSLDGTIVNIALPTISESFNVSTSTVSWVATSYLLVMVGCVLVFGKVADTLGYKRIFLSGFVIFTIGSFLCGFLPEFIAGFPSLIGSRMFQAIGAAMLMSVAAAMISTFVAPDQKGKAMSIIMMLAALGTALGPTIGGVLTQYLSWHWIFFINIPVGIVAIMLGAKVIPASCPVQREGGFDKPGAVLAFIGLASLVFVVSEGSTFGWTSPVIIGMAVLMVVSLAWFVKNELSADDPVLDIRLFKKRNFVIANLILILVFFSLSGINYLLPFYLEYVHSYDTSTAGLIMTSLSFAMMVAGLISGATFNRVGPRRLCILASIPLIIGYFLMTMLRTYTSTGFVMLALALIGFGLGLIVSPITTMIMMSVSKSKAGMLSSLTSLERNGPQSIGIATYNALLILGVMLIAKNYDITKDAPVNIKLEVLSAGFDVAFILSLIFGIVILILSLAVKEEIHPDYAAEAKILIRNVE</sequence>
<reference evidence="10 11" key="2">
    <citation type="journal article" date="2014" name="Genome Announc.">
        <title>Complete Genome Sequence of Methanoregula formicica SMSPT, a Mesophilic Hydrogenotrophic Methanogen Isolated from a Methanogenic Upflow Anaerobic Sludge Blanket Reactor.</title>
        <authorList>
            <person name="Yamamoto K."/>
            <person name="Tamaki H."/>
            <person name="Cadillo-Quiroz H."/>
            <person name="Imachi H."/>
            <person name="Kyrpides N."/>
            <person name="Woyke T."/>
            <person name="Goodwin L."/>
            <person name="Zinder S.H."/>
            <person name="Kamagata Y."/>
            <person name="Liu W.T."/>
        </authorList>
    </citation>
    <scope>NUCLEOTIDE SEQUENCE [LARGE SCALE GENOMIC DNA]</scope>
    <source>
        <strain evidence="11">DSM 22288 / NBRC 105244 / SMSP</strain>
    </source>
</reference>
<keyword evidence="5 8" id="KW-0812">Transmembrane</keyword>
<dbReference type="CDD" id="cd17321">
    <property type="entry name" value="MFS_MMR_MDR_like"/>
    <property type="match status" value="1"/>
</dbReference>
<name>L0HBH8_METFS</name>
<dbReference type="InterPro" id="IPR036259">
    <property type="entry name" value="MFS_trans_sf"/>
</dbReference>
<feature type="transmembrane region" description="Helical" evidence="8">
    <location>
        <begin position="145"/>
        <end position="167"/>
    </location>
</feature>
<keyword evidence="11" id="KW-1185">Reference proteome</keyword>
<evidence type="ECO:0000313" key="11">
    <source>
        <dbReference type="Proteomes" id="UP000010824"/>
    </source>
</evidence>
<evidence type="ECO:0000256" key="8">
    <source>
        <dbReference type="SAM" id="Phobius"/>
    </source>
</evidence>
<accession>L0HBH8</accession>
<dbReference type="InterPro" id="IPR004638">
    <property type="entry name" value="EmrB-like"/>
</dbReference>
<dbReference type="AlphaFoldDB" id="L0HBH8"/>
<dbReference type="Gene3D" id="1.20.1250.20">
    <property type="entry name" value="MFS general substrate transporter like domains"/>
    <property type="match status" value="1"/>
</dbReference>
<feature type="transmembrane region" description="Helical" evidence="8">
    <location>
        <begin position="275"/>
        <end position="296"/>
    </location>
</feature>
<evidence type="ECO:0000256" key="4">
    <source>
        <dbReference type="ARBA" id="ARBA00022475"/>
    </source>
</evidence>
<evidence type="ECO:0000256" key="1">
    <source>
        <dbReference type="ARBA" id="ARBA00004651"/>
    </source>
</evidence>
<evidence type="ECO:0000256" key="2">
    <source>
        <dbReference type="ARBA" id="ARBA00008537"/>
    </source>
</evidence>
<dbReference type="EMBL" id="CP003167">
    <property type="protein sequence ID" value="AGB02102.1"/>
    <property type="molecule type" value="Genomic_DNA"/>
</dbReference>
<evidence type="ECO:0000256" key="6">
    <source>
        <dbReference type="ARBA" id="ARBA00022989"/>
    </source>
</evidence>
<dbReference type="OrthoDB" id="117970at2157"/>
<comment type="similarity">
    <text evidence="2">Belongs to the major facilitator superfamily. EmrB family.</text>
</comment>
<feature type="transmembrane region" description="Helical" evidence="8">
    <location>
        <begin position="341"/>
        <end position="362"/>
    </location>
</feature>
<feature type="transmembrane region" description="Helical" evidence="8">
    <location>
        <begin position="232"/>
        <end position="254"/>
    </location>
</feature>
<dbReference type="InterPro" id="IPR020846">
    <property type="entry name" value="MFS_dom"/>
</dbReference>
<dbReference type="InterPro" id="IPR011701">
    <property type="entry name" value="MFS"/>
</dbReference>
<evidence type="ECO:0000313" key="10">
    <source>
        <dbReference type="EMBL" id="AGB02102.1"/>
    </source>
</evidence>
<dbReference type="eggNOG" id="arCOG00143">
    <property type="taxonomic scope" value="Archaea"/>
</dbReference>
<dbReference type="Gene3D" id="1.20.1720.10">
    <property type="entry name" value="Multidrug resistance protein D"/>
    <property type="match status" value="1"/>
</dbReference>
<keyword evidence="6 8" id="KW-1133">Transmembrane helix</keyword>
<protein>
    <submittedName>
        <fullName evidence="10">Drug resistance transporter, EmrB/QacA subfamily</fullName>
    </submittedName>
</protein>
<dbReference type="InParanoid" id="L0HBH8"/>
<feature type="transmembrane region" description="Helical" evidence="8">
    <location>
        <begin position="51"/>
        <end position="71"/>
    </location>
</feature>
<feature type="transmembrane region" description="Helical" evidence="8">
    <location>
        <begin position="207"/>
        <end position="226"/>
    </location>
</feature>
<dbReference type="PROSITE" id="PS50850">
    <property type="entry name" value="MFS"/>
    <property type="match status" value="1"/>
</dbReference>
<evidence type="ECO:0000256" key="5">
    <source>
        <dbReference type="ARBA" id="ARBA00022692"/>
    </source>
</evidence>
<dbReference type="GO" id="GO:0022857">
    <property type="term" value="F:transmembrane transporter activity"/>
    <property type="evidence" value="ECO:0007669"/>
    <property type="project" value="InterPro"/>
</dbReference>
<evidence type="ECO:0000256" key="7">
    <source>
        <dbReference type="ARBA" id="ARBA00023136"/>
    </source>
</evidence>
<feature type="transmembrane region" description="Helical" evidence="8">
    <location>
        <begin position="415"/>
        <end position="433"/>
    </location>
</feature>
<dbReference type="NCBIfam" id="TIGR00711">
    <property type="entry name" value="efflux_EmrB"/>
    <property type="match status" value="1"/>
</dbReference>
<feature type="transmembrane region" description="Helical" evidence="8">
    <location>
        <begin position="173"/>
        <end position="195"/>
    </location>
</feature>
<feature type="transmembrane region" description="Helical" evidence="8">
    <location>
        <begin position="14"/>
        <end position="39"/>
    </location>
</feature>
<dbReference type="RefSeq" id="WP_015285066.1">
    <property type="nucleotide sequence ID" value="NC_019943.1"/>
</dbReference>
<feature type="domain" description="Major facilitator superfamily (MFS) profile" evidence="9">
    <location>
        <begin position="17"/>
        <end position="481"/>
    </location>
</feature>
<dbReference type="HOGENOM" id="CLU_000960_28_3_2"/>
<feature type="transmembrane region" description="Helical" evidence="8">
    <location>
        <begin position="453"/>
        <end position="476"/>
    </location>
</feature>
<evidence type="ECO:0000259" key="9">
    <source>
        <dbReference type="PROSITE" id="PS50850"/>
    </source>
</evidence>
<keyword evidence="3" id="KW-0813">Transport</keyword>
<dbReference type="GeneID" id="14310366"/>
<comment type="subcellular location">
    <subcellularLocation>
        <location evidence="1">Cell membrane</location>
        <topology evidence="1">Multi-pass membrane protein</topology>
    </subcellularLocation>
</comment>
<organism evidence="10 11">
    <name type="scientific">Methanoregula formicica (strain DSM 22288 / NBRC 105244 / SMSP)</name>
    <dbReference type="NCBI Taxonomy" id="593750"/>
    <lineage>
        <taxon>Archaea</taxon>
        <taxon>Methanobacteriati</taxon>
        <taxon>Methanobacteriota</taxon>
        <taxon>Stenosarchaea group</taxon>
        <taxon>Methanomicrobia</taxon>
        <taxon>Methanomicrobiales</taxon>
        <taxon>Methanoregulaceae</taxon>
        <taxon>Methanoregula</taxon>
    </lineage>
</organism>
<dbReference type="Proteomes" id="UP000010824">
    <property type="component" value="Chromosome"/>
</dbReference>
<dbReference type="KEGG" id="mfo:Metfor_1053"/>
<dbReference type="SUPFAM" id="SSF103473">
    <property type="entry name" value="MFS general substrate transporter"/>
    <property type="match status" value="1"/>
</dbReference>
<gene>
    <name evidence="10" type="ordered locus">Metfor_1053</name>
</gene>
<feature type="transmembrane region" description="Helical" evidence="8">
    <location>
        <begin position="308"/>
        <end position="329"/>
    </location>
</feature>
<dbReference type="PANTHER" id="PTHR42718:SF9">
    <property type="entry name" value="MAJOR FACILITATOR SUPERFAMILY MULTIDRUG TRANSPORTER MFSC"/>
    <property type="match status" value="1"/>
</dbReference>
<feature type="transmembrane region" description="Helical" evidence="8">
    <location>
        <begin position="117"/>
        <end position="138"/>
    </location>
</feature>
<feature type="transmembrane region" description="Helical" evidence="8">
    <location>
        <begin position="368"/>
        <end position="394"/>
    </location>
</feature>
<proteinExistence type="inferred from homology"/>
<dbReference type="STRING" id="593750.Metfor_1053"/>
<evidence type="ECO:0000256" key="3">
    <source>
        <dbReference type="ARBA" id="ARBA00022448"/>
    </source>
</evidence>
<feature type="transmembrane region" description="Helical" evidence="8">
    <location>
        <begin position="83"/>
        <end position="105"/>
    </location>
</feature>
<reference evidence="11" key="1">
    <citation type="submission" date="2011-12" db="EMBL/GenBank/DDBJ databases">
        <title>Complete sequence of Methanoregula formicicum SMSP.</title>
        <authorList>
            <person name="Lucas S."/>
            <person name="Han J."/>
            <person name="Lapidus A."/>
            <person name="Cheng J.-F."/>
            <person name="Goodwin L."/>
            <person name="Pitluck S."/>
            <person name="Peters L."/>
            <person name="Ovchinnikova G."/>
            <person name="Teshima H."/>
            <person name="Detter J.C."/>
            <person name="Han C."/>
            <person name="Tapia R."/>
            <person name="Land M."/>
            <person name="Hauser L."/>
            <person name="Kyrpides N."/>
            <person name="Ivanova N."/>
            <person name="Pagani I."/>
            <person name="Imachi H."/>
            <person name="Tamaki H."/>
            <person name="Sekiguchi Y."/>
            <person name="Kamagata Y."/>
            <person name="Cadillo-Quiroz H."/>
            <person name="Zinder S."/>
            <person name="Liu W.-T."/>
            <person name="Woyke T."/>
        </authorList>
    </citation>
    <scope>NUCLEOTIDE SEQUENCE [LARGE SCALE GENOMIC DNA]</scope>
    <source>
        <strain evidence="11">DSM 22288 / NBRC 105244 / SMSP</strain>
    </source>
</reference>
<dbReference type="GO" id="GO:0005886">
    <property type="term" value="C:plasma membrane"/>
    <property type="evidence" value="ECO:0007669"/>
    <property type="project" value="UniProtKB-SubCell"/>
</dbReference>